<dbReference type="EMBL" id="JBHPKH010000110">
    <property type="protein sequence ID" value="MFC1573276.1"/>
    <property type="molecule type" value="Genomic_DNA"/>
</dbReference>
<feature type="region of interest" description="Disordered" evidence="1">
    <location>
        <begin position="1"/>
        <end position="27"/>
    </location>
</feature>
<reference evidence="2 3" key="1">
    <citation type="submission" date="2024-09" db="EMBL/GenBank/DDBJ databases">
        <authorList>
            <person name="D'Angelo T."/>
        </authorList>
    </citation>
    <scope>NUCLEOTIDE SEQUENCE [LARGE SCALE GENOMIC DNA]</scope>
    <source>
        <strain evidence="2">SAG AM-320-E07</strain>
    </source>
</reference>
<evidence type="ECO:0000313" key="2">
    <source>
        <dbReference type="EMBL" id="MFC1573276.1"/>
    </source>
</evidence>
<gene>
    <name evidence="2" type="ORF">ACFL6M_06725</name>
</gene>
<comment type="caution">
    <text evidence="2">The sequence shown here is derived from an EMBL/GenBank/DDBJ whole genome shotgun (WGS) entry which is preliminary data.</text>
</comment>
<accession>A0ABV6YLR9</accession>
<dbReference type="Proteomes" id="UP001593833">
    <property type="component" value="Unassembled WGS sequence"/>
</dbReference>
<evidence type="ECO:0000313" key="3">
    <source>
        <dbReference type="Proteomes" id="UP001593833"/>
    </source>
</evidence>
<protein>
    <submittedName>
        <fullName evidence="2">Uncharacterized protein</fullName>
    </submittedName>
</protein>
<evidence type="ECO:0000256" key="1">
    <source>
        <dbReference type="SAM" id="MobiDB-lite"/>
    </source>
</evidence>
<keyword evidence="3" id="KW-1185">Reference proteome</keyword>
<organism evidence="2 3">
    <name type="scientific">Eiseniibacteriota bacterium</name>
    <dbReference type="NCBI Taxonomy" id="2212470"/>
    <lineage>
        <taxon>Bacteria</taxon>
        <taxon>Candidatus Eiseniibacteriota</taxon>
    </lineage>
</organism>
<proteinExistence type="predicted"/>
<sequence>MTVTWTAPGDDGITGTSTHAGQGMDGRTGVLFPHNGALLAGGEFRRAGKVEASGVAKRDGA</sequence>
<name>A0ABV6YLR9_UNCEI</name>